<keyword evidence="10" id="KW-1185">Reference proteome</keyword>
<dbReference type="EMBL" id="QKUB01000005">
    <property type="protein sequence ID" value="PZV99877.1"/>
    <property type="molecule type" value="Genomic_DNA"/>
</dbReference>
<accession>A0A2W7G8G1</accession>
<evidence type="ECO:0000256" key="7">
    <source>
        <dbReference type="HAMAP-Rule" id="MF_00500"/>
    </source>
</evidence>
<dbReference type="GO" id="GO:0005829">
    <property type="term" value="C:cytosol"/>
    <property type="evidence" value="ECO:0007669"/>
    <property type="project" value="TreeGrafter"/>
</dbReference>
<dbReference type="PANTHER" id="PTHR33398">
    <property type="entry name" value="30S RIBOSOMAL PROTEIN S20"/>
    <property type="match status" value="1"/>
</dbReference>
<dbReference type="RefSeq" id="WP_111518568.1">
    <property type="nucleotide sequence ID" value="NZ_QKUB01000005.1"/>
</dbReference>
<evidence type="ECO:0000256" key="8">
    <source>
        <dbReference type="SAM" id="MobiDB-lite"/>
    </source>
</evidence>
<dbReference type="Gene3D" id="1.20.58.110">
    <property type="entry name" value="Ribosomal protein S20"/>
    <property type="match status" value="1"/>
</dbReference>
<feature type="compositionally biased region" description="Polar residues" evidence="8">
    <location>
        <begin position="11"/>
        <end position="23"/>
    </location>
</feature>
<dbReference type="PANTHER" id="PTHR33398:SF1">
    <property type="entry name" value="SMALL RIBOSOMAL SUBUNIT PROTEIN BS20C"/>
    <property type="match status" value="1"/>
</dbReference>
<dbReference type="Proteomes" id="UP000249646">
    <property type="component" value="Unassembled WGS sequence"/>
</dbReference>
<evidence type="ECO:0000313" key="9">
    <source>
        <dbReference type="EMBL" id="PZV99877.1"/>
    </source>
</evidence>
<dbReference type="GO" id="GO:0003735">
    <property type="term" value="F:structural constituent of ribosome"/>
    <property type="evidence" value="ECO:0007669"/>
    <property type="project" value="InterPro"/>
</dbReference>
<dbReference type="HAMAP" id="MF_00500">
    <property type="entry name" value="Ribosomal_bS20"/>
    <property type="match status" value="1"/>
</dbReference>
<dbReference type="Pfam" id="PF01649">
    <property type="entry name" value="Ribosomal_S20p"/>
    <property type="match status" value="1"/>
</dbReference>
<sequence length="87" mass="9307">MANIKSKQKAILSNQKANARNSAIKSSVKTAIKKAKLAAESKSDKTAQLVAKAHHEIDKAVSKGVLHQNNGARKASRLDAFIAKTNN</sequence>
<reference evidence="9 10" key="1">
    <citation type="submission" date="2018-06" db="EMBL/GenBank/DDBJ databases">
        <title>Genomic Encyclopedia of Archaeal and Bacterial Type Strains, Phase II (KMG-II): from individual species to whole genera.</title>
        <authorList>
            <person name="Goeker M."/>
        </authorList>
    </citation>
    <scope>NUCLEOTIDE SEQUENCE [LARGE SCALE GENOMIC DNA]</scope>
    <source>
        <strain evidence="9 10">ATCC 51348</strain>
    </source>
</reference>
<comment type="caution">
    <text evidence="9">The sequence shown here is derived from an EMBL/GenBank/DDBJ whole genome shotgun (WGS) entry which is preliminary data.</text>
</comment>
<dbReference type="NCBIfam" id="TIGR00029">
    <property type="entry name" value="S20"/>
    <property type="match status" value="1"/>
</dbReference>
<evidence type="ECO:0000313" key="10">
    <source>
        <dbReference type="Proteomes" id="UP000249646"/>
    </source>
</evidence>
<organism evidence="9 10">
    <name type="scientific">Metamycoplasma auris</name>
    <dbReference type="NCBI Taxonomy" id="51363"/>
    <lineage>
        <taxon>Bacteria</taxon>
        <taxon>Bacillati</taxon>
        <taxon>Mycoplasmatota</taxon>
        <taxon>Mycoplasmoidales</taxon>
        <taxon>Metamycoplasmataceae</taxon>
        <taxon>Metamycoplasma</taxon>
    </lineage>
</organism>
<keyword evidence="4 7" id="KW-0689">Ribosomal protein</keyword>
<dbReference type="InterPro" id="IPR036510">
    <property type="entry name" value="Ribosomal_bS20_sf"/>
</dbReference>
<dbReference type="AlphaFoldDB" id="A0A2W7G8G1"/>
<dbReference type="SUPFAM" id="SSF46992">
    <property type="entry name" value="Ribosomal protein S20"/>
    <property type="match status" value="1"/>
</dbReference>
<comment type="similarity">
    <text evidence="1 7">Belongs to the bacterial ribosomal protein bS20 family.</text>
</comment>
<dbReference type="GO" id="GO:0006412">
    <property type="term" value="P:translation"/>
    <property type="evidence" value="ECO:0007669"/>
    <property type="project" value="UniProtKB-UniRule"/>
</dbReference>
<evidence type="ECO:0000256" key="5">
    <source>
        <dbReference type="ARBA" id="ARBA00023274"/>
    </source>
</evidence>
<name>A0A2W7G8G1_9BACT</name>
<evidence type="ECO:0000256" key="6">
    <source>
        <dbReference type="ARBA" id="ARBA00035136"/>
    </source>
</evidence>
<dbReference type="OrthoDB" id="9808392at2"/>
<evidence type="ECO:0000256" key="3">
    <source>
        <dbReference type="ARBA" id="ARBA00022884"/>
    </source>
</evidence>
<evidence type="ECO:0000256" key="4">
    <source>
        <dbReference type="ARBA" id="ARBA00022980"/>
    </source>
</evidence>
<protein>
    <recommendedName>
        <fullName evidence="6 7">Small ribosomal subunit protein bS20</fullName>
    </recommendedName>
</protein>
<evidence type="ECO:0000256" key="1">
    <source>
        <dbReference type="ARBA" id="ARBA00007634"/>
    </source>
</evidence>
<dbReference type="GO" id="GO:0015935">
    <property type="term" value="C:small ribosomal subunit"/>
    <property type="evidence" value="ECO:0007669"/>
    <property type="project" value="TreeGrafter"/>
</dbReference>
<keyword evidence="3 7" id="KW-0694">RNA-binding</keyword>
<keyword evidence="5 7" id="KW-0687">Ribonucleoprotein</keyword>
<feature type="region of interest" description="Disordered" evidence="8">
    <location>
        <begin position="1"/>
        <end position="23"/>
    </location>
</feature>
<proteinExistence type="inferred from homology"/>
<dbReference type="InterPro" id="IPR002583">
    <property type="entry name" value="Ribosomal_bS20"/>
</dbReference>
<gene>
    <name evidence="7" type="primary">rpsT</name>
    <name evidence="9" type="ORF">BCF89_1055</name>
</gene>
<comment type="function">
    <text evidence="7">Binds directly to 16S ribosomal RNA.</text>
</comment>
<evidence type="ECO:0000256" key="2">
    <source>
        <dbReference type="ARBA" id="ARBA00022730"/>
    </source>
</evidence>
<keyword evidence="2 7" id="KW-0699">rRNA-binding</keyword>
<dbReference type="GO" id="GO:0070181">
    <property type="term" value="F:small ribosomal subunit rRNA binding"/>
    <property type="evidence" value="ECO:0007669"/>
    <property type="project" value="TreeGrafter"/>
</dbReference>